<dbReference type="Pfam" id="PF10017">
    <property type="entry name" value="Methyltransf_33"/>
    <property type="match status" value="1"/>
</dbReference>
<reference evidence="5 6" key="1">
    <citation type="journal article" date="2020" name="Microorganisms">
        <title>Osmotic Adaptation and Compatible Solute Biosynthesis of Phototrophic Bacteria as Revealed from Genome Analyses.</title>
        <authorList>
            <person name="Imhoff J.F."/>
            <person name="Rahn T."/>
            <person name="Kunzel S."/>
            <person name="Keller A."/>
            <person name="Neulinger S.C."/>
        </authorList>
    </citation>
    <scope>NUCLEOTIDE SEQUENCE [LARGE SCALE GENOMIC DNA]</scope>
    <source>
        <strain evidence="5 6">DSM 9895</strain>
    </source>
</reference>
<dbReference type="InterPro" id="IPR051128">
    <property type="entry name" value="EgtD_Methyltrsf_superfamily"/>
</dbReference>
<sequence length="348" mass="37343">MTPDGSTAAPTHPTASARTHPNSAVRDVPPTRVVPSLRAEVETGFAKRPRELSPKHLYDARGAELFEQICALPEYYLTRTETALLHAHATAIIEAARPAEIVELGAGSARKTEILLAAAADHAARNQAPLTFWPMDVCVSALDEAAQRLRERFPRIAVKPLAGDHTAGLSHLPARSGARLFVFLGSTLGNFEPAGAQRLLGDIARQMGPDDRLLLGVDTVKDTATLEAAYNDAAGVTAAFNENLINVLNRELDGDLDIAGFRHRAVYNPELQRIESYLDATRAQTGTFAALDASHAFAPGDSIFTEISRKFTPDSLDADLAPAGLVRTADFLADGNRYALHVIARADA</sequence>
<dbReference type="PANTHER" id="PTHR43397:SF1">
    <property type="entry name" value="ERGOTHIONEINE BIOSYNTHESIS PROTEIN 1"/>
    <property type="match status" value="1"/>
</dbReference>
<organism evidence="5 6">
    <name type="scientific">Rhodovibrio sodomensis</name>
    <dbReference type="NCBI Taxonomy" id="1088"/>
    <lineage>
        <taxon>Bacteria</taxon>
        <taxon>Pseudomonadati</taxon>
        <taxon>Pseudomonadota</taxon>
        <taxon>Alphaproteobacteria</taxon>
        <taxon>Rhodospirillales</taxon>
        <taxon>Rhodovibrionaceae</taxon>
        <taxon>Rhodovibrio</taxon>
    </lineage>
</organism>
<name>A0ABS1D9X0_9PROT</name>
<dbReference type="InterPro" id="IPR035094">
    <property type="entry name" value="EgtD"/>
</dbReference>
<feature type="domain" description="Histidine-specific methyltransferase SAM-dependent" evidence="4">
    <location>
        <begin position="38"/>
        <end position="343"/>
    </location>
</feature>
<dbReference type="InterPro" id="IPR019257">
    <property type="entry name" value="MeTrfase_dom"/>
</dbReference>
<dbReference type="EMBL" id="NRRL01000002">
    <property type="protein sequence ID" value="MBK1666776.1"/>
    <property type="molecule type" value="Genomic_DNA"/>
</dbReference>
<accession>A0ABS1D9X0</accession>
<evidence type="ECO:0000256" key="1">
    <source>
        <dbReference type="ARBA" id="ARBA00022603"/>
    </source>
</evidence>
<dbReference type="Proteomes" id="UP001296873">
    <property type="component" value="Unassembled WGS sequence"/>
</dbReference>
<evidence type="ECO:0000259" key="4">
    <source>
        <dbReference type="Pfam" id="PF10017"/>
    </source>
</evidence>
<dbReference type="Gene3D" id="3.40.50.150">
    <property type="entry name" value="Vaccinia Virus protein VP39"/>
    <property type="match status" value="1"/>
</dbReference>
<feature type="region of interest" description="Disordered" evidence="3">
    <location>
        <begin position="1"/>
        <end position="31"/>
    </location>
</feature>
<keyword evidence="2" id="KW-0808">Transferase</keyword>
<comment type="caution">
    <text evidence="5">The sequence shown here is derived from an EMBL/GenBank/DDBJ whole genome shotgun (WGS) entry which is preliminary data.</text>
</comment>
<keyword evidence="1" id="KW-0489">Methyltransferase</keyword>
<keyword evidence="6" id="KW-1185">Reference proteome</keyword>
<dbReference type="PIRSF" id="PIRSF018005">
    <property type="entry name" value="UCP018005"/>
    <property type="match status" value="1"/>
</dbReference>
<evidence type="ECO:0000313" key="6">
    <source>
        <dbReference type="Proteomes" id="UP001296873"/>
    </source>
</evidence>
<dbReference type="SUPFAM" id="SSF53335">
    <property type="entry name" value="S-adenosyl-L-methionine-dependent methyltransferases"/>
    <property type="match status" value="1"/>
</dbReference>
<evidence type="ECO:0000256" key="3">
    <source>
        <dbReference type="SAM" id="MobiDB-lite"/>
    </source>
</evidence>
<protein>
    <submittedName>
        <fullName evidence="5">L-histidine N(Alpha)-methyltransferase</fullName>
    </submittedName>
</protein>
<evidence type="ECO:0000313" key="5">
    <source>
        <dbReference type="EMBL" id="MBK1666776.1"/>
    </source>
</evidence>
<dbReference type="PANTHER" id="PTHR43397">
    <property type="entry name" value="ERGOTHIONEINE BIOSYNTHESIS PROTEIN 1"/>
    <property type="match status" value="1"/>
</dbReference>
<gene>
    <name evidence="5" type="primary">egtD</name>
    <name evidence="5" type="ORF">CKO28_01795</name>
</gene>
<evidence type="ECO:0000256" key="2">
    <source>
        <dbReference type="ARBA" id="ARBA00022679"/>
    </source>
</evidence>
<feature type="compositionally biased region" description="Low complexity" evidence="3">
    <location>
        <begin position="1"/>
        <end position="21"/>
    </location>
</feature>
<dbReference type="InterPro" id="IPR029063">
    <property type="entry name" value="SAM-dependent_MTases_sf"/>
</dbReference>
<proteinExistence type="predicted"/>
<dbReference type="InterPro" id="IPR017804">
    <property type="entry name" value="MeTrfase_EgtD-like"/>
</dbReference>
<dbReference type="NCBIfam" id="TIGR03438">
    <property type="entry name" value="egtD_ergothio"/>
    <property type="match status" value="1"/>
</dbReference>